<keyword evidence="3" id="KW-1185">Reference proteome</keyword>
<gene>
    <name evidence="2" type="ORF">Amon01_000502400</name>
</gene>
<dbReference type="InterPro" id="IPR031804">
    <property type="entry name" value="DUF4743"/>
</dbReference>
<dbReference type="PANTHER" id="PTHR13622">
    <property type="entry name" value="THIAMIN PYROPHOSPHOKINASE"/>
    <property type="match status" value="1"/>
</dbReference>
<dbReference type="InterPro" id="IPR000086">
    <property type="entry name" value="NUDIX_hydrolase_dom"/>
</dbReference>
<dbReference type="Pfam" id="PF00293">
    <property type="entry name" value="NUDIX"/>
    <property type="match status" value="1"/>
</dbReference>
<comment type="caution">
    <text evidence="2">The sequence shown here is derived from an EMBL/GenBank/DDBJ whole genome shotgun (WGS) entry which is preliminary data.</text>
</comment>
<dbReference type="InterPro" id="IPR015797">
    <property type="entry name" value="NUDIX_hydrolase-like_dom_sf"/>
</dbReference>
<dbReference type="PANTHER" id="PTHR13622:SF8">
    <property type="entry name" value="THIAMIN PYROPHOSPHOKINASE 1"/>
    <property type="match status" value="1"/>
</dbReference>
<dbReference type="GO" id="GO:0044715">
    <property type="term" value="F:8-oxo-dGDP phosphatase activity"/>
    <property type="evidence" value="ECO:0007669"/>
    <property type="project" value="TreeGrafter"/>
</dbReference>
<dbReference type="FunFam" id="3.90.79.10:FF:000019">
    <property type="entry name" value="Thiamin pyrophosphokinase, putative"/>
    <property type="match status" value="1"/>
</dbReference>
<evidence type="ECO:0000259" key="1">
    <source>
        <dbReference type="PROSITE" id="PS51462"/>
    </source>
</evidence>
<name>A0A9W6Z251_AMBMO</name>
<proteinExistence type="predicted"/>
<reference evidence="2" key="1">
    <citation type="submission" date="2023-04" db="EMBL/GenBank/DDBJ databases">
        <title>Ambrosiozyma monospora NBRC 1965.</title>
        <authorList>
            <person name="Ichikawa N."/>
            <person name="Sato H."/>
            <person name="Tonouchi N."/>
        </authorList>
    </citation>
    <scope>NUCLEOTIDE SEQUENCE</scope>
    <source>
        <strain evidence="2">NBRC 1965</strain>
    </source>
</reference>
<dbReference type="AlphaFoldDB" id="A0A9W6Z251"/>
<protein>
    <submittedName>
        <fullName evidence="2">Unnamed protein product</fullName>
    </submittedName>
</protein>
<dbReference type="Pfam" id="PF15916">
    <property type="entry name" value="DUF4743"/>
    <property type="match status" value="1"/>
</dbReference>
<dbReference type="SUPFAM" id="SSF55811">
    <property type="entry name" value="Nudix"/>
    <property type="match status" value="1"/>
</dbReference>
<dbReference type="Proteomes" id="UP001165063">
    <property type="component" value="Unassembled WGS sequence"/>
</dbReference>
<dbReference type="PROSITE" id="PS51462">
    <property type="entry name" value="NUDIX"/>
    <property type="match status" value="1"/>
</dbReference>
<dbReference type="OrthoDB" id="10261522at2759"/>
<sequence length="318" mass="36550">MSLSYLQLVERADSVPHRDEVEKYASFKSQVYTFIAHDGRHELGYILPLVVEKLSEHPDVVTIDQFARTVRLNPSLTTVESRSDALMSIANQWKENGTFKFLKGWRNEPLTIFDEFRKPYMHLERVLCPLLGVVMYGILVNGYVVDEETGEKKLWVSKRSETKPTYPGQHDALAGGGIGYPYGIWETCHKECFEEAGIDKDYLEKHTRSAGLISYLYQKKKDDFTTEGGYVRPEVAYVFDFEMGKDVIPRPVDNEASGFELLSFNEVAQRLKEGRFKYNSGASIVDFFIRHGFITPENEPEYINIIGKLHRLLPFPLK</sequence>
<accession>A0A9W6Z251</accession>
<dbReference type="EMBL" id="BSXU01002609">
    <property type="protein sequence ID" value="GMG38791.1"/>
    <property type="molecule type" value="Genomic_DNA"/>
</dbReference>
<feature type="domain" description="Nudix hydrolase" evidence="1">
    <location>
        <begin position="135"/>
        <end position="284"/>
    </location>
</feature>
<dbReference type="Gene3D" id="3.90.79.10">
    <property type="entry name" value="Nucleoside Triphosphate Pyrophosphohydrolase"/>
    <property type="match status" value="1"/>
</dbReference>
<organism evidence="2 3">
    <name type="scientific">Ambrosiozyma monospora</name>
    <name type="common">Yeast</name>
    <name type="synonym">Endomycopsis monosporus</name>
    <dbReference type="NCBI Taxonomy" id="43982"/>
    <lineage>
        <taxon>Eukaryota</taxon>
        <taxon>Fungi</taxon>
        <taxon>Dikarya</taxon>
        <taxon>Ascomycota</taxon>
        <taxon>Saccharomycotina</taxon>
        <taxon>Pichiomycetes</taxon>
        <taxon>Pichiales</taxon>
        <taxon>Pichiaceae</taxon>
        <taxon>Ambrosiozyma</taxon>
    </lineage>
</organism>
<evidence type="ECO:0000313" key="3">
    <source>
        <dbReference type="Proteomes" id="UP001165063"/>
    </source>
</evidence>
<dbReference type="CDD" id="cd03676">
    <property type="entry name" value="NUDIX_Tnr3_like"/>
    <property type="match status" value="1"/>
</dbReference>
<evidence type="ECO:0000313" key="2">
    <source>
        <dbReference type="EMBL" id="GMG38791.1"/>
    </source>
</evidence>